<accession>A0A1Q9D6Y3</accession>
<keyword evidence="4" id="KW-0560">Oxidoreductase</keyword>
<dbReference type="PRINTS" id="PR00458">
    <property type="entry name" value="PEROXIDASE"/>
</dbReference>
<keyword evidence="3" id="KW-0479">Metal-binding</keyword>
<dbReference type="Proteomes" id="UP000186817">
    <property type="component" value="Unassembled WGS sequence"/>
</dbReference>
<keyword evidence="11" id="KW-1185">Reference proteome</keyword>
<keyword evidence="1 10" id="KW-0575">Peroxidase</keyword>
<feature type="chain" id="PRO_5011982826" evidence="8">
    <location>
        <begin position="20"/>
        <end position="748"/>
    </location>
</feature>
<comment type="caution">
    <text evidence="10">The sequence shown here is derived from an EMBL/GenBank/DDBJ whole genome shotgun (WGS) entry which is preliminary data.</text>
</comment>
<protein>
    <submittedName>
        <fullName evidence="10">L-ascorbate peroxidase 5, peroxisomal</fullName>
    </submittedName>
</protein>
<keyword evidence="5" id="KW-0408">Iron</keyword>
<evidence type="ECO:0000256" key="8">
    <source>
        <dbReference type="SAM" id="SignalP"/>
    </source>
</evidence>
<dbReference type="InterPro" id="IPR019793">
    <property type="entry name" value="Peroxidases_heam-ligand_BS"/>
</dbReference>
<evidence type="ECO:0000256" key="3">
    <source>
        <dbReference type="ARBA" id="ARBA00022723"/>
    </source>
</evidence>
<feature type="compositionally biased region" description="Low complexity" evidence="7">
    <location>
        <begin position="412"/>
        <end position="428"/>
    </location>
</feature>
<dbReference type="PANTHER" id="PTHR31356">
    <property type="entry name" value="THYLAKOID LUMENAL 29 KDA PROTEIN, CHLOROPLASTIC-RELATED"/>
    <property type="match status" value="1"/>
</dbReference>
<dbReference type="AlphaFoldDB" id="A0A1Q9D6Y3"/>
<evidence type="ECO:0000256" key="1">
    <source>
        <dbReference type="ARBA" id="ARBA00022559"/>
    </source>
</evidence>
<dbReference type="GO" id="GO:0004601">
    <property type="term" value="F:peroxidase activity"/>
    <property type="evidence" value="ECO:0007669"/>
    <property type="project" value="UniProtKB-KW"/>
</dbReference>
<dbReference type="CDD" id="cd02440">
    <property type="entry name" value="AdoMet_MTases"/>
    <property type="match status" value="1"/>
</dbReference>
<evidence type="ECO:0000256" key="6">
    <source>
        <dbReference type="RuleBase" id="RU004241"/>
    </source>
</evidence>
<organism evidence="10 11">
    <name type="scientific">Symbiodinium microadriaticum</name>
    <name type="common">Dinoflagellate</name>
    <name type="synonym">Zooxanthella microadriatica</name>
    <dbReference type="NCBI Taxonomy" id="2951"/>
    <lineage>
        <taxon>Eukaryota</taxon>
        <taxon>Sar</taxon>
        <taxon>Alveolata</taxon>
        <taxon>Dinophyceae</taxon>
        <taxon>Suessiales</taxon>
        <taxon>Symbiodiniaceae</taxon>
        <taxon>Symbiodinium</taxon>
    </lineage>
</organism>
<reference evidence="10 11" key="1">
    <citation type="submission" date="2016-02" db="EMBL/GenBank/DDBJ databases">
        <title>Genome analysis of coral dinoflagellate symbionts highlights evolutionary adaptations to a symbiotic lifestyle.</title>
        <authorList>
            <person name="Aranda M."/>
            <person name="Li Y."/>
            <person name="Liew Y.J."/>
            <person name="Baumgarten S."/>
            <person name="Simakov O."/>
            <person name="Wilson M."/>
            <person name="Piel J."/>
            <person name="Ashoor H."/>
            <person name="Bougouffa S."/>
            <person name="Bajic V.B."/>
            <person name="Ryu T."/>
            <person name="Ravasi T."/>
            <person name="Bayer T."/>
            <person name="Micklem G."/>
            <person name="Kim H."/>
            <person name="Bhak J."/>
            <person name="Lajeunesse T.C."/>
            <person name="Voolstra C.R."/>
        </authorList>
    </citation>
    <scope>NUCLEOTIDE SEQUENCE [LARGE SCALE GENOMIC DNA]</scope>
    <source>
        <strain evidence="10 11">CCMP2467</strain>
    </source>
</reference>
<keyword evidence="8" id="KW-0732">Signal</keyword>
<proteinExistence type="inferred from homology"/>
<dbReference type="InterPro" id="IPR029063">
    <property type="entry name" value="SAM-dependent_MTases_sf"/>
</dbReference>
<dbReference type="Gene3D" id="3.40.50.150">
    <property type="entry name" value="Vaccinia Virus protein VP39"/>
    <property type="match status" value="1"/>
</dbReference>
<comment type="similarity">
    <text evidence="6">Belongs to the peroxidase family.</text>
</comment>
<dbReference type="EMBL" id="LSRX01000690">
    <property type="protein sequence ID" value="OLP90886.1"/>
    <property type="molecule type" value="Genomic_DNA"/>
</dbReference>
<dbReference type="OrthoDB" id="5399006at2759"/>
<dbReference type="PROSITE" id="PS00435">
    <property type="entry name" value="PEROXIDASE_1"/>
    <property type="match status" value="1"/>
</dbReference>
<feature type="domain" description="Plant heme peroxidase family profile" evidence="9">
    <location>
        <begin position="136"/>
        <end position="415"/>
    </location>
</feature>
<dbReference type="Gene3D" id="1.10.420.10">
    <property type="entry name" value="Peroxidase, domain 2"/>
    <property type="match status" value="1"/>
</dbReference>
<name>A0A1Q9D6Y3_SYMMI</name>
<feature type="region of interest" description="Disordered" evidence="7">
    <location>
        <begin position="341"/>
        <end position="369"/>
    </location>
</feature>
<evidence type="ECO:0000313" key="10">
    <source>
        <dbReference type="EMBL" id="OLP90886.1"/>
    </source>
</evidence>
<sequence length="748" mass="79140">METMIRLGLLLLPIAGGTAVAGQNNTPAEMMACPGGATLTTECMTEAQYDELLAAVRGHLESLPETCTASNCPQADWAGCVLRMAGHDFMDFANGQGGSDACTDMSDPDNGGLPACLSSGEHGISLVEVYQNYCATVSLADFLVIAAEAVMMSTRARHLAQASSAPALDLKSSFRFGRTTALSCAFAEGRLPNPERGCTAVEETFVDSMGLTWTEAAALMAVHTLGRAQVSNSGYHGWWSDPENSRRFNNDYFVSLLAKGWVPERAISGNAAKNQWERSDVGRDTSFDGHEMMLNTDMCLVYSEPGPDGGPVLADVHDCCGWLTAQTIAGAVASNGGEYCGGQPPEPRQERQRCCGPQQGDCGRRDDPRGPAAQAVLNFAADETAWLEAFTRAWTKAVENGQTNLKSLGDCSAAPTSSTFTSGSPSNTATTSAEPDVSDTATTSTTPDAVTTQSTSGETHVQDKVSSFGVASFQHAKQDTLAIQGVTQDWYTANMSPATAGLATSLFRRLGLAQSAPADLSLNVLETHCGDALAASELLPLPCVASYTACDFSEGMLSCAEERLGGRGKCVVGDSTALPFESASFDRYVSNLGCCCTSDLTAKLSEARRVLKPGGLAAMSMRIAEQEGDTSFALTARTLKPFGYPPQPDREGLRIGLDLELLRERLRAAGFEDVSAWRSWVSVPLQTLDDFMQWNLGQPPVRKFLDGLNEEQREQALAALRGAAVKPLAEGAVQIGVAVVSGRAGSAP</sequence>
<dbReference type="GO" id="GO:0020037">
    <property type="term" value="F:heme binding"/>
    <property type="evidence" value="ECO:0007669"/>
    <property type="project" value="InterPro"/>
</dbReference>
<dbReference type="InterPro" id="IPR002016">
    <property type="entry name" value="Haem_peroxidase"/>
</dbReference>
<dbReference type="Pfam" id="PF00141">
    <property type="entry name" value="peroxidase"/>
    <property type="match status" value="1"/>
</dbReference>
<dbReference type="PANTHER" id="PTHR31356:SF36">
    <property type="entry name" value="L-ASCORBATE PEROXIDASE 3"/>
    <property type="match status" value="1"/>
</dbReference>
<evidence type="ECO:0000256" key="7">
    <source>
        <dbReference type="SAM" id="MobiDB-lite"/>
    </source>
</evidence>
<dbReference type="SUPFAM" id="SSF48113">
    <property type="entry name" value="Heme-dependent peroxidases"/>
    <property type="match status" value="1"/>
</dbReference>
<dbReference type="SUPFAM" id="SSF53335">
    <property type="entry name" value="S-adenosyl-L-methionine-dependent methyltransferases"/>
    <property type="match status" value="1"/>
</dbReference>
<evidence type="ECO:0000259" key="9">
    <source>
        <dbReference type="PROSITE" id="PS50873"/>
    </source>
</evidence>
<dbReference type="Pfam" id="PF08241">
    <property type="entry name" value="Methyltransf_11"/>
    <property type="match status" value="1"/>
</dbReference>
<evidence type="ECO:0000256" key="2">
    <source>
        <dbReference type="ARBA" id="ARBA00022617"/>
    </source>
</evidence>
<dbReference type="GO" id="GO:0046872">
    <property type="term" value="F:metal ion binding"/>
    <property type="evidence" value="ECO:0007669"/>
    <property type="project" value="UniProtKB-KW"/>
</dbReference>
<dbReference type="PROSITE" id="PS50873">
    <property type="entry name" value="PEROXIDASE_4"/>
    <property type="match status" value="1"/>
</dbReference>
<feature type="region of interest" description="Disordered" evidence="7">
    <location>
        <begin position="408"/>
        <end position="460"/>
    </location>
</feature>
<keyword evidence="2" id="KW-0349">Heme</keyword>
<dbReference type="GO" id="GO:0000302">
    <property type="term" value="P:response to reactive oxygen species"/>
    <property type="evidence" value="ECO:0007669"/>
    <property type="project" value="TreeGrafter"/>
</dbReference>
<dbReference type="CDD" id="cd00314">
    <property type="entry name" value="plant_peroxidase_like"/>
    <property type="match status" value="1"/>
</dbReference>
<dbReference type="GO" id="GO:0008757">
    <property type="term" value="F:S-adenosylmethionine-dependent methyltransferase activity"/>
    <property type="evidence" value="ECO:0007669"/>
    <property type="project" value="InterPro"/>
</dbReference>
<dbReference type="GO" id="GO:0042744">
    <property type="term" value="P:hydrogen peroxide catabolic process"/>
    <property type="evidence" value="ECO:0007669"/>
    <property type="project" value="TreeGrafter"/>
</dbReference>
<feature type="compositionally biased region" description="Low complexity" evidence="7">
    <location>
        <begin position="438"/>
        <end position="456"/>
    </location>
</feature>
<gene>
    <name evidence="10" type="primary">APX5</name>
    <name evidence="10" type="ORF">AK812_SmicGene27486</name>
</gene>
<dbReference type="InterPro" id="IPR010255">
    <property type="entry name" value="Haem_peroxidase_sf"/>
</dbReference>
<dbReference type="InterPro" id="IPR013216">
    <property type="entry name" value="Methyltransf_11"/>
</dbReference>
<dbReference type="GO" id="GO:0034599">
    <property type="term" value="P:cellular response to oxidative stress"/>
    <property type="evidence" value="ECO:0007669"/>
    <property type="project" value="InterPro"/>
</dbReference>
<dbReference type="InterPro" id="IPR044831">
    <property type="entry name" value="Ccp1-like"/>
</dbReference>
<dbReference type="Gene3D" id="1.10.520.10">
    <property type="match status" value="1"/>
</dbReference>
<evidence type="ECO:0000256" key="4">
    <source>
        <dbReference type="ARBA" id="ARBA00023002"/>
    </source>
</evidence>
<evidence type="ECO:0000256" key="5">
    <source>
        <dbReference type="ARBA" id="ARBA00023004"/>
    </source>
</evidence>
<feature type="signal peptide" evidence="8">
    <location>
        <begin position="1"/>
        <end position="19"/>
    </location>
</feature>
<evidence type="ECO:0000313" key="11">
    <source>
        <dbReference type="Proteomes" id="UP000186817"/>
    </source>
</evidence>